<evidence type="ECO:0000313" key="2">
    <source>
        <dbReference type="Proteomes" id="UP000499080"/>
    </source>
</evidence>
<gene>
    <name evidence="1" type="ORF">AVEN_151235_1</name>
</gene>
<evidence type="ECO:0000313" key="1">
    <source>
        <dbReference type="EMBL" id="GBN25479.1"/>
    </source>
</evidence>
<accession>A0A4Y2MFW1</accession>
<name>A0A4Y2MFW1_ARAVE</name>
<dbReference type="AlphaFoldDB" id="A0A4Y2MFW1"/>
<dbReference type="EMBL" id="BGPR01007248">
    <property type="protein sequence ID" value="GBN25479.1"/>
    <property type="molecule type" value="Genomic_DNA"/>
</dbReference>
<comment type="caution">
    <text evidence="1">The sequence shown here is derived from an EMBL/GenBank/DDBJ whole genome shotgun (WGS) entry which is preliminary data.</text>
</comment>
<reference evidence="1 2" key="1">
    <citation type="journal article" date="2019" name="Sci. Rep.">
        <title>Orb-weaving spider Araneus ventricosus genome elucidates the spidroin gene catalogue.</title>
        <authorList>
            <person name="Kono N."/>
            <person name="Nakamura H."/>
            <person name="Ohtoshi R."/>
            <person name="Moran D.A.P."/>
            <person name="Shinohara A."/>
            <person name="Yoshida Y."/>
            <person name="Fujiwara M."/>
            <person name="Mori M."/>
            <person name="Tomita M."/>
            <person name="Arakawa K."/>
        </authorList>
    </citation>
    <scope>NUCLEOTIDE SEQUENCE [LARGE SCALE GENOMIC DNA]</scope>
</reference>
<organism evidence="1 2">
    <name type="scientific">Araneus ventricosus</name>
    <name type="common">Orbweaver spider</name>
    <name type="synonym">Epeira ventricosa</name>
    <dbReference type="NCBI Taxonomy" id="182803"/>
    <lineage>
        <taxon>Eukaryota</taxon>
        <taxon>Metazoa</taxon>
        <taxon>Ecdysozoa</taxon>
        <taxon>Arthropoda</taxon>
        <taxon>Chelicerata</taxon>
        <taxon>Arachnida</taxon>
        <taxon>Araneae</taxon>
        <taxon>Araneomorphae</taxon>
        <taxon>Entelegynae</taxon>
        <taxon>Araneoidea</taxon>
        <taxon>Araneidae</taxon>
        <taxon>Araneus</taxon>
    </lineage>
</organism>
<proteinExistence type="predicted"/>
<dbReference type="Proteomes" id="UP000499080">
    <property type="component" value="Unassembled WGS sequence"/>
</dbReference>
<protein>
    <submittedName>
        <fullName evidence="1">Uncharacterized protein</fullName>
    </submittedName>
</protein>
<keyword evidence="2" id="KW-1185">Reference proteome</keyword>
<sequence length="139" mass="15832">MARLKFLQRKPKFFRLQIGLQKVGFDYRSNQPTFCPTQPQKVVLPQSSPDQPQLHDLEDVRFAFPSLVADWRSPVRPRQQIRNSFSPVPTHLLSFMYTAMQDQLSTSCSEALAAIGRRPALAKVESSPLLNSLPDLIRP</sequence>